<accession>A0A2A2EMB1</accession>
<evidence type="ECO:0000313" key="2">
    <source>
        <dbReference type="Proteomes" id="UP000217986"/>
    </source>
</evidence>
<dbReference type="RefSeq" id="WP_095612643.1">
    <property type="nucleotide sequence ID" value="NZ_MVOG01000004.1"/>
</dbReference>
<dbReference type="EMBL" id="MVOG01000004">
    <property type="protein sequence ID" value="PAU70026.1"/>
    <property type="molecule type" value="Genomic_DNA"/>
</dbReference>
<protein>
    <submittedName>
        <fullName evidence="1">Uncharacterized protein</fullName>
    </submittedName>
</protein>
<comment type="caution">
    <text evidence="1">The sequence shown here is derived from an EMBL/GenBank/DDBJ whole genome shotgun (WGS) entry which is preliminary data.</text>
</comment>
<sequence length="90" mass="10299">MQDLTNHHEDGRLEVLAQALTVMQQLNAESSPYAHAAFGDVLTILERYGAGEEELWPTLEAMLIEVFSFHQFLDMRLTRIEQAQDPPVSW</sequence>
<reference evidence="1 2" key="1">
    <citation type="journal article" date="2017" name="ISME J.">
        <title>Unveiling bifidobacterial biogeography across the mammalian branch of the tree of life.</title>
        <authorList>
            <person name="Milani C."/>
            <person name="Mangifesta M."/>
            <person name="Mancabelli L."/>
            <person name="Lugli G.A."/>
            <person name="James K."/>
            <person name="Duranti S."/>
            <person name="Turroni F."/>
            <person name="Ferrario C."/>
            <person name="Ossiprandi M.C."/>
            <person name="van Sinderen D."/>
            <person name="Ventura M."/>
        </authorList>
    </citation>
    <scope>NUCLEOTIDE SEQUENCE [LARGE SCALE GENOMIC DNA]</scope>
    <source>
        <strain evidence="1 2">70</strain>
    </source>
</reference>
<dbReference type="Proteomes" id="UP000217986">
    <property type="component" value="Unassembled WGS sequence"/>
</dbReference>
<evidence type="ECO:0000313" key="1">
    <source>
        <dbReference type="EMBL" id="PAU70026.1"/>
    </source>
</evidence>
<proteinExistence type="predicted"/>
<gene>
    <name evidence="1" type="ORF">B1400_0220</name>
</gene>
<dbReference type="AlphaFoldDB" id="A0A2A2EMB1"/>
<name>A0A2A2EMB1_9BIFI</name>
<organism evidence="1 2">
    <name type="scientific">Bifidobacterium italicum</name>
    <dbReference type="NCBI Taxonomy" id="1960968"/>
    <lineage>
        <taxon>Bacteria</taxon>
        <taxon>Bacillati</taxon>
        <taxon>Actinomycetota</taxon>
        <taxon>Actinomycetes</taxon>
        <taxon>Bifidobacteriales</taxon>
        <taxon>Bifidobacteriaceae</taxon>
        <taxon>Bifidobacterium</taxon>
    </lineage>
</organism>
<keyword evidence="2" id="KW-1185">Reference proteome</keyword>